<protein>
    <submittedName>
        <fullName evidence="14">Variant surface glycoprotein 582</fullName>
    </submittedName>
</protein>
<keyword evidence="9" id="KW-0449">Lipoprotein</keyword>
<evidence type="ECO:0000256" key="7">
    <source>
        <dbReference type="ARBA" id="ARBA00023157"/>
    </source>
</evidence>
<dbReference type="Gene3D" id="3.30.1680.30">
    <property type="match status" value="1"/>
</dbReference>
<dbReference type="Gene3D" id="3.90.150.10">
    <property type="entry name" value="Variant Surface Glycoprotein, subunit A domain 1"/>
    <property type="match status" value="1"/>
</dbReference>
<accession>M4TDK2</accession>
<evidence type="ECO:0000259" key="13">
    <source>
        <dbReference type="Pfam" id="PF10659"/>
    </source>
</evidence>
<reference evidence="14" key="2">
    <citation type="journal article" date="2014" name="Mol. Biochem. Parasitol.">
        <title>Capturing the variant surface glycoprotein repertoire (the VSGnome) of Trypanosoma brucei Lister 427.</title>
        <authorList>
            <person name="Cross G.A."/>
            <person name="Kim H.S."/>
            <person name="Wickstead B."/>
        </authorList>
    </citation>
    <scope>NUCLEOTIDE SEQUENCE</scope>
    <source>
        <strain evidence="14">Lister 427</strain>
    </source>
</reference>
<keyword evidence="7" id="KW-1015">Disulfide bond</keyword>
<reference evidence="14" key="1">
    <citation type="submission" date="2013-02" db="EMBL/GenBank/DDBJ databases">
        <authorList>
            <person name="Cross G.A.M."/>
            <person name="Kim H.-S."/>
            <person name="Wickstead B."/>
        </authorList>
    </citation>
    <scope>NUCLEOTIDE SEQUENCE</scope>
    <source>
        <strain evidence="14">Lister 427</strain>
    </source>
</reference>
<evidence type="ECO:0000256" key="1">
    <source>
        <dbReference type="ARBA" id="ARBA00002523"/>
    </source>
</evidence>
<name>M4TDK2_9TRYP</name>
<feature type="chain" id="PRO_5004058450" evidence="11">
    <location>
        <begin position="24"/>
        <end position="485"/>
    </location>
</feature>
<keyword evidence="10" id="KW-0175">Coiled coil</keyword>
<evidence type="ECO:0000256" key="2">
    <source>
        <dbReference type="ARBA" id="ARBA00004609"/>
    </source>
</evidence>
<evidence type="ECO:0000259" key="12">
    <source>
        <dbReference type="Pfam" id="PF00913"/>
    </source>
</evidence>
<dbReference type="Gene3D" id="3.30.1680.40">
    <property type="match status" value="1"/>
</dbReference>
<comment type="function">
    <text evidence="1">VSG forms a coat on the surface of the parasite. The trypanosome evades the immune response of the host by expressing a series of antigenically distinct VSGs from an estimated 1000 VSG genes.</text>
</comment>
<dbReference type="SUPFAM" id="SSF58087">
    <property type="entry name" value="Variant surface glycoprotein (N-terminal domain)"/>
    <property type="match status" value="1"/>
</dbReference>
<dbReference type="GO" id="GO:0042783">
    <property type="term" value="P:symbiont-mediated evasion of host immune response"/>
    <property type="evidence" value="ECO:0007669"/>
    <property type="project" value="InterPro"/>
</dbReference>
<comment type="subcellular location">
    <subcellularLocation>
        <location evidence="2">Cell membrane</location>
        <topology evidence="2">Lipid-anchor</topology>
        <topology evidence="2">GPI-anchor</topology>
    </subcellularLocation>
</comment>
<evidence type="ECO:0000256" key="3">
    <source>
        <dbReference type="ARBA" id="ARBA00022475"/>
    </source>
</evidence>
<evidence type="ECO:0000256" key="9">
    <source>
        <dbReference type="ARBA" id="ARBA00023288"/>
    </source>
</evidence>
<dbReference type="GO" id="GO:0005886">
    <property type="term" value="C:plasma membrane"/>
    <property type="evidence" value="ECO:0007669"/>
    <property type="project" value="UniProtKB-SubCell"/>
</dbReference>
<keyword evidence="8" id="KW-0325">Glycoprotein</keyword>
<dbReference type="GO" id="GO:0098552">
    <property type="term" value="C:side of membrane"/>
    <property type="evidence" value="ECO:0007669"/>
    <property type="project" value="UniProtKB-KW"/>
</dbReference>
<evidence type="ECO:0000256" key="11">
    <source>
        <dbReference type="SAM" id="SignalP"/>
    </source>
</evidence>
<keyword evidence="4" id="KW-0336">GPI-anchor</keyword>
<feature type="domain" description="Trypanosome variant surface glycoprotein A-type N-terminal" evidence="12">
    <location>
        <begin position="12"/>
        <end position="283"/>
    </location>
</feature>
<dbReference type="InterPro" id="IPR001812">
    <property type="entry name" value="Trypano_VSG_A_N_dom"/>
</dbReference>
<evidence type="ECO:0000256" key="5">
    <source>
        <dbReference type="ARBA" id="ARBA00022729"/>
    </source>
</evidence>
<feature type="coiled-coil region" evidence="10">
    <location>
        <begin position="364"/>
        <end position="391"/>
    </location>
</feature>
<organism evidence="14">
    <name type="scientific">Trypanosoma brucei</name>
    <dbReference type="NCBI Taxonomy" id="5691"/>
    <lineage>
        <taxon>Eukaryota</taxon>
        <taxon>Discoba</taxon>
        <taxon>Euglenozoa</taxon>
        <taxon>Kinetoplastea</taxon>
        <taxon>Metakinetoplastina</taxon>
        <taxon>Trypanosomatida</taxon>
        <taxon>Trypanosomatidae</taxon>
        <taxon>Trypanosoma</taxon>
    </lineage>
</organism>
<evidence type="ECO:0000256" key="4">
    <source>
        <dbReference type="ARBA" id="ARBA00022622"/>
    </source>
</evidence>
<dbReference type="FunFam" id="3.30.1680.40:FF:000001">
    <property type="entry name" value="Variant surface glycoprotein (VSG, atypical), putative"/>
    <property type="match status" value="1"/>
</dbReference>
<evidence type="ECO:0000256" key="6">
    <source>
        <dbReference type="ARBA" id="ARBA00023136"/>
    </source>
</evidence>
<keyword evidence="6" id="KW-0472">Membrane</keyword>
<keyword evidence="3" id="KW-1003">Cell membrane</keyword>
<dbReference type="AlphaFoldDB" id="M4TDK2"/>
<evidence type="ECO:0000256" key="8">
    <source>
        <dbReference type="ARBA" id="ARBA00023180"/>
    </source>
</evidence>
<keyword evidence="5 11" id="KW-0732">Signal</keyword>
<sequence>MVSPTQFIATVLLFNYLARRADADGKAAIKKEAAAKVCTLSEAMKKVPSLAANFLKQKQAKISKYSKLYQLLKRTAASADGAVDSKMELLLLVTAELQRQTQHSLAADTTSAIRAAAACSNVAGRIEEFIHIMFQAKGSGNNACIRTGGSAASAADLSCLKTDGTLKDITVVDTVNTPEQVSEAYNALKAARAELDGDTTADACNILDNSNTGNAFVTAHGGDLTIAWGGGILERSGGQANLAQAHWKLGSSATAADSVIRECASTLQALKPAQTAAKTLDSQLDNLLSTATDLTFADVEIAAKAAGSEPQEKMDITGSELSAIHKKLKSYQATAAEGDSTLDKLETAELRRSLRINKTECAIGRQTTAAAEEVRKEREKKEKECNTAKSRSDCKAKTGCAYDDTKEEGKKCEFNETKAEKSGVPATQAQAGGTETTTEKCKGKEQKDCKDGCNWDGKECKDYSFLLNKQFALTVVSTAFVALLF</sequence>
<feature type="signal peptide" evidence="11">
    <location>
        <begin position="1"/>
        <end position="23"/>
    </location>
</feature>
<dbReference type="Gene3D" id="1.10.470.10">
    <property type="entry name" value="Variant Surface Glycoprotein, subunit A, domain 2"/>
    <property type="match status" value="1"/>
</dbReference>
<dbReference type="InterPro" id="IPR019609">
    <property type="entry name" value="Variant_surf_glycoprt_trypan_C"/>
</dbReference>
<proteinExistence type="predicted"/>
<feature type="domain" description="Trypanosome variant surface glycoprotein C-terminal" evidence="13">
    <location>
        <begin position="385"/>
        <end position="484"/>
    </location>
</feature>
<dbReference type="VEuPathDB" id="TriTrypDB:Tb427_000369100"/>
<dbReference type="Pfam" id="PF10659">
    <property type="entry name" value="Trypan_glycop_C"/>
    <property type="match status" value="1"/>
</dbReference>
<evidence type="ECO:0000256" key="10">
    <source>
        <dbReference type="SAM" id="Coils"/>
    </source>
</evidence>
<dbReference type="EMBL" id="KC613709">
    <property type="protein sequence ID" value="AGH61140.1"/>
    <property type="molecule type" value="Genomic_DNA"/>
</dbReference>
<evidence type="ECO:0000313" key="14">
    <source>
        <dbReference type="EMBL" id="AGH61140.1"/>
    </source>
</evidence>
<dbReference type="Pfam" id="PF00913">
    <property type="entry name" value="Trypan_glycop"/>
    <property type="match status" value="1"/>
</dbReference>